<dbReference type="InterPro" id="IPR023753">
    <property type="entry name" value="FAD/NAD-binding_dom"/>
</dbReference>
<comment type="caution">
    <text evidence="3">The sequence shown here is derived from an EMBL/GenBank/DDBJ whole genome shotgun (WGS) entry which is preliminary data.</text>
</comment>
<dbReference type="AlphaFoldDB" id="A0A9D1F9F3"/>
<evidence type="ECO:0000313" key="3">
    <source>
        <dbReference type="EMBL" id="HIS64481.1"/>
    </source>
</evidence>
<dbReference type="Pfam" id="PF07992">
    <property type="entry name" value="Pyr_redox_2"/>
    <property type="match status" value="1"/>
</dbReference>
<proteinExistence type="predicted"/>
<dbReference type="EMBL" id="DVJJ01000060">
    <property type="protein sequence ID" value="HIS64481.1"/>
    <property type="molecule type" value="Genomic_DNA"/>
</dbReference>
<accession>A0A9D1F9F3</accession>
<protein>
    <submittedName>
        <fullName evidence="3">FAD-dependent oxidoreductase</fullName>
    </submittedName>
</protein>
<dbReference type="PANTHER" id="PTHR42949">
    <property type="entry name" value="ANAEROBIC GLYCEROL-3-PHOSPHATE DEHYDROGENASE SUBUNIT B"/>
    <property type="match status" value="1"/>
</dbReference>
<evidence type="ECO:0000259" key="2">
    <source>
        <dbReference type="Pfam" id="PF07992"/>
    </source>
</evidence>
<dbReference type="SUPFAM" id="SSF51905">
    <property type="entry name" value="FAD/NAD(P)-binding domain"/>
    <property type="match status" value="1"/>
</dbReference>
<keyword evidence="1" id="KW-0560">Oxidoreductase</keyword>
<gene>
    <name evidence="3" type="ORF">IAA83_03795</name>
</gene>
<dbReference type="PANTHER" id="PTHR42949:SF3">
    <property type="entry name" value="ANAEROBIC GLYCEROL-3-PHOSPHATE DEHYDROGENASE SUBUNIT B"/>
    <property type="match status" value="1"/>
</dbReference>
<dbReference type="PRINTS" id="PR00368">
    <property type="entry name" value="FADPNR"/>
</dbReference>
<dbReference type="PRINTS" id="PR00469">
    <property type="entry name" value="PNDRDTASEII"/>
</dbReference>
<reference evidence="3" key="2">
    <citation type="journal article" date="2021" name="PeerJ">
        <title>Extensive microbial diversity within the chicken gut microbiome revealed by metagenomics and culture.</title>
        <authorList>
            <person name="Gilroy R."/>
            <person name="Ravi A."/>
            <person name="Getino M."/>
            <person name="Pursley I."/>
            <person name="Horton D.L."/>
            <person name="Alikhan N.F."/>
            <person name="Baker D."/>
            <person name="Gharbi K."/>
            <person name="Hall N."/>
            <person name="Watson M."/>
            <person name="Adriaenssens E.M."/>
            <person name="Foster-Nyarko E."/>
            <person name="Jarju S."/>
            <person name="Secka A."/>
            <person name="Antonio M."/>
            <person name="Oren A."/>
            <person name="Chaudhuri R.R."/>
            <person name="La Ragione R."/>
            <person name="Hildebrand F."/>
            <person name="Pallen M.J."/>
        </authorList>
    </citation>
    <scope>NUCLEOTIDE SEQUENCE</scope>
    <source>
        <strain evidence="3">ChiBcec16-1751</strain>
    </source>
</reference>
<dbReference type="Proteomes" id="UP000886741">
    <property type="component" value="Unassembled WGS sequence"/>
</dbReference>
<dbReference type="Gene3D" id="3.50.50.60">
    <property type="entry name" value="FAD/NAD(P)-binding domain"/>
    <property type="match status" value="2"/>
</dbReference>
<evidence type="ECO:0000313" key="4">
    <source>
        <dbReference type="Proteomes" id="UP000886741"/>
    </source>
</evidence>
<sequence>MLKDVVILGGGPAGLAAALALWEQGVRDLVILEREPEAGGILRQCIHDGFGLTRFHEALTGPEYARRFLDPVRAAGIELHTGTTVTGLTAQRLVTAVSRRGLTQYQARAVILAMGCRERAAGALPIYGARPAGVFTAGVAQAYVNLYNTMVGREIVILGSGDIGLIMARRLTLEGAHVLGVYEILPHPSGLPRNVTQCLEDFHIPLHLSHTVTELHGAARLEAVTVCAVDDQRRPLPETATRIPCDTLILSVGLIPENELSRMAGVQLDSQTGGPVVDQFLQTTVPGIFAAGNVLHVHDVADDVSAEAEFLAEQVRRYLAGPLPPCPIAVTGRGCGHVVPQRLCRGEAAVLSFRPAAPRRHLAVEAVQDGQTLCRRTIPYATPAQMVHLPIPDLADGSPVEVCCYDDENPAV</sequence>
<dbReference type="InterPro" id="IPR036188">
    <property type="entry name" value="FAD/NAD-bd_sf"/>
</dbReference>
<name>A0A9D1F9F3_9FIRM</name>
<evidence type="ECO:0000256" key="1">
    <source>
        <dbReference type="ARBA" id="ARBA00023002"/>
    </source>
</evidence>
<dbReference type="GO" id="GO:0016491">
    <property type="term" value="F:oxidoreductase activity"/>
    <property type="evidence" value="ECO:0007669"/>
    <property type="project" value="UniProtKB-KW"/>
</dbReference>
<reference evidence="3" key="1">
    <citation type="submission" date="2020-10" db="EMBL/GenBank/DDBJ databases">
        <authorList>
            <person name="Gilroy R."/>
        </authorList>
    </citation>
    <scope>NUCLEOTIDE SEQUENCE</scope>
    <source>
        <strain evidence="3">ChiBcec16-1751</strain>
    </source>
</reference>
<dbReference type="InterPro" id="IPR051691">
    <property type="entry name" value="Metab_Enz_Cyan_OpOx_G3PDH"/>
</dbReference>
<organism evidence="3 4">
    <name type="scientific">Candidatus Avoscillospira avistercoris</name>
    <dbReference type="NCBI Taxonomy" id="2840707"/>
    <lineage>
        <taxon>Bacteria</taxon>
        <taxon>Bacillati</taxon>
        <taxon>Bacillota</taxon>
        <taxon>Clostridia</taxon>
        <taxon>Eubacteriales</taxon>
        <taxon>Oscillospiraceae</taxon>
        <taxon>Oscillospiraceae incertae sedis</taxon>
        <taxon>Candidatus Avoscillospira</taxon>
    </lineage>
</organism>
<feature type="domain" description="FAD/NAD(P)-binding" evidence="2">
    <location>
        <begin position="3"/>
        <end position="295"/>
    </location>
</feature>